<dbReference type="EMBL" id="JAPWDV010000004">
    <property type="protein sequence ID" value="KAJ6215339.1"/>
    <property type="molecule type" value="Genomic_DNA"/>
</dbReference>
<sequence>MQELLERMETTMNDFERANVVVDSAQLLIRASRIMNDLLAKHLSLSITASEHLQDTGTKECRFFRILLDEKGLAYYPDIRHITEHCYYVPKIIRKTLIDNNELCYDYFYPGHTFDLCPFMDRYYIRHTDTDTEHCYYVRKTTRKMLIDDEDLCYGCFYLGHTFDLQGGP</sequence>
<comment type="caution">
    <text evidence="1">The sequence shown here is derived from an EMBL/GenBank/DDBJ whole genome shotgun (WGS) entry which is preliminary data.</text>
</comment>
<reference evidence="1" key="1">
    <citation type="submission" date="2022-12" db="EMBL/GenBank/DDBJ databases">
        <title>Genome assemblies of Blomia tropicalis.</title>
        <authorList>
            <person name="Cui Y."/>
        </authorList>
    </citation>
    <scope>NUCLEOTIDE SEQUENCE</scope>
    <source>
        <tissue evidence="1">Adult mites</tissue>
    </source>
</reference>
<evidence type="ECO:0000313" key="1">
    <source>
        <dbReference type="EMBL" id="KAJ6215339.1"/>
    </source>
</evidence>
<accession>A0A9Q0LXL1</accession>
<organism evidence="1 2">
    <name type="scientific">Blomia tropicalis</name>
    <name type="common">Mite</name>
    <dbReference type="NCBI Taxonomy" id="40697"/>
    <lineage>
        <taxon>Eukaryota</taxon>
        <taxon>Metazoa</taxon>
        <taxon>Ecdysozoa</taxon>
        <taxon>Arthropoda</taxon>
        <taxon>Chelicerata</taxon>
        <taxon>Arachnida</taxon>
        <taxon>Acari</taxon>
        <taxon>Acariformes</taxon>
        <taxon>Sarcoptiformes</taxon>
        <taxon>Astigmata</taxon>
        <taxon>Glycyphagoidea</taxon>
        <taxon>Echimyopodidae</taxon>
        <taxon>Blomia</taxon>
    </lineage>
</organism>
<keyword evidence="2" id="KW-1185">Reference proteome</keyword>
<proteinExistence type="predicted"/>
<protein>
    <submittedName>
        <fullName evidence="1">Uncharacterized protein</fullName>
    </submittedName>
</protein>
<dbReference type="Proteomes" id="UP001142055">
    <property type="component" value="Chromosome 4"/>
</dbReference>
<dbReference type="AlphaFoldDB" id="A0A9Q0LXL1"/>
<evidence type="ECO:0000313" key="2">
    <source>
        <dbReference type="Proteomes" id="UP001142055"/>
    </source>
</evidence>
<name>A0A9Q0LXL1_BLOTA</name>
<gene>
    <name evidence="1" type="ORF">RDWZM_009839</name>
</gene>